<gene>
    <name evidence="1" type="ORF">PAPYR_1784</name>
</gene>
<dbReference type="Gene3D" id="3.80.10.10">
    <property type="entry name" value="Ribonuclease Inhibitor"/>
    <property type="match status" value="1"/>
</dbReference>
<protein>
    <submittedName>
        <fullName evidence="1">Uncharacterized protein</fullName>
    </submittedName>
</protein>
<reference evidence="1" key="1">
    <citation type="journal article" date="2022" name="bioRxiv">
        <title>Genomics of Preaxostyla Flagellates Illuminates Evolutionary Transitions and the Path Towards Mitochondrial Loss.</title>
        <authorList>
            <person name="Novak L.V.F."/>
            <person name="Treitli S.C."/>
            <person name="Pyrih J."/>
            <person name="Halakuc P."/>
            <person name="Pipaliya S.V."/>
            <person name="Vacek V."/>
            <person name="Brzon O."/>
            <person name="Soukal P."/>
            <person name="Eme L."/>
            <person name="Dacks J.B."/>
            <person name="Karnkowska A."/>
            <person name="Elias M."/>
            <person name="Hampl V."/>
        </authorList>
    </citation>
    <scope>NUCLEOTIDE SEQUENCE</scope>
    <source>
        <strain evidence="1">RCP-MX</strain>
    </source>
</reference>
<keyword evidence="2" id="KW-1185">Reference proteome</keyword>
<organism evidence="1 2">
    <name type="scientific">Paratrimastix pyriformis</name>
    <dbReference type="NCBI Taxonomy" id="342808"/>
    <lineage>
        <taxon>Eukaryota</taxon>
        <taxon>Metamonada</taxon>
        <taxon>Preaxostyla</taxon>
        <taxon>Paratrimastigidae</taxon>
        <taxon>Paratrimastix</taxon>
    </lineage>
</organism>
<evidence type="ECO:0000313" key="2">
    <source>
        <dbReference type="Proteomes" id="UP001141327"/>
    </source>
</evidence>
<dbReference type="EMBL" id="JAPMOS010000006">
    <property type="protein sequence ID" value="KAJ4461664.1"/>
    <property type="molecule type" value="Genomic_DNA"/>
</dbReference>
<dbReference type="SUPFAM" id="SSF52047">
    <property type="entry name" value="RNI-like"/>
    <property type="match status" value="2"/>
</dbReference>
<evidence type="ECO:0000313" key="1">
    <source>
        <dbReference type="EMBL" id="KAJ4461664.1"/>
    </source>
</evidence>
<dbReference type="InterPro" id="IPR032675">
    <property type="entry name" value="LRR_dom_sf"/>
</dbReference>
<proteinExistence type="predicted"/>
<dbReference type="Proteomes" id="UP001141327">
    <property type="component" value="Unassembled WGS sequence"/>
</dbReference>
<comment type="caution">
    <text evidence="1">The sequence shown here is derived from an EMBL/GenBank/DDBJ whole genome shotgun (WGS) entry which is preliminary data.</text>
</comment>
<accession>A0ABQ8UR99</accession>
<sequence>MCARQGFSSLPPSFDSILRAQTNHILASKGGCDLWERLPPDLLRAIVEASTRSQLQAYIQLLGLSHAVRVSIRGTLRELSLDPDPVLLGITPTITPDALASLVGPCKSLRKLSFSDGWGGDVSMAAQINDGWVDEAFGGHAQLAILAQLPSLPEPVVERILGHLPGLAELAASPRLALSARLLAALARSCPGLQVLRCSVGDGRADPAQLAALAPLSSVLTELEIQGDPNLESLAALVGTLSAVASLKLPRCPPAALEPIGPHLTSLELGSSLGEEDLPGPWLCRLEVLSLTTKSDRFSAPLTRLLAANQATLRSLTLTLHLGDAAKVPLLMASLRAMPHLTHLDCGASGPGCTLSAILSPDLVDRLESLTILLDAAEPAPVRIASRSLQKLRLGARMGPTSGLTLHCPALVELDLAGKAPRLTLQCPRLRALSAFPDQNLDGVGPVPDLERAAFSWGHSVDPALLTGSLPRLRELSGVLLTRPDTLARLCACRSLVRLQELRLDVTRLPNPLVLRLPEQLEVLYLQVESGADVSSDRGVPLPPLDLHLEAPGLLDLAVDIGGASLLPSVRLRLHVCPHLVRFGLESPIATLSLQVDEDVDLVGALAMQPRSLSVGGALDAASMVGLLTRHGARLREVTSSQKLRATSEDWPQLMGALSGLPRLTSLTMNATGASSSLSLSGPQLQRLFLIGLSDEVKVVMACPLLEHVLGIGDPSRQLELALPAPKLRL</sequence>
<name>A0ABQ8UR99_9EUKA</name>